<sequence>MEVAKNGLGCELIGSCKKNDRDLQNNQRKLQKNNQNCQKTI</sequence>
<evidence type="ECO:0000313" key="2">
    <source>
        <dbReference type="Proteomes" id="UP001368328"/>
    </source>
</evidence>
<evidence type="ECO:0008006" key="3">
    <source>
        <dbReference type="Google" id="ProtNLM"/>
    </source>
</evidence>
<reference evidence="1 2" key="1">
    <citation type="submission" date="2024-02" db="EMBL/GenBank/DDBJ databases">
        <title>Seven novel Bacillus-like species.</title>
        <authorList>
            <person name="Liu G."/>
        </authorList>
    </citation>
    <scope>NUCLEOTIDE SEQUENCE [LARGE SCALE GENOMIC DNA]</scope>
    <source>
        <strain evidence="1 2">FJAT-53654</strain>
    </source>
</reference>
<dbReference type="EMBL" id="CP147403">
    <property type="protein sequence ID" value="WXB89903.1"/>
    <property type="molecule type" value="Genomic_DNA"/>
</dbReference>
<keyword evidence="2" id="KW-1185">Reference proteome</keyword>
<dbReference type="Proteomes" id="UP001368328">
    <property type="component" value="Chromosome"/>
</dbReference>
<name>A0ABZ2MWV6_9BACI</name>
<gene>
    <name evidence="1" type="ORF">WCV66_06715</name>
</gene>
<accession>A0ABZ2MWV6</accession>
<evidence type="ECO:0000313" key="1">
    <source>
        <dbReference type="EMBL" id="WXB89903.1"/>
    </source>
</evidence>
<organism evidence="1 2">
    <name type="scientific">Metabacillus rhizosphaerae</name>
    <dbReference type="NCBI Taxonomy" id="3117747"/>
    <lineage>
        <taxon>Bacteria</taxon>
        <taxon>Bacillati</taxon>
        <taxon>Bacillota</taxon>
        <taxon>Bacilli</taxon>
        <taxon>Bacillales</taxon>
        <taxon>Bacillaceae</taxon>
        <taxon>Metabacillus</taxon>
    </lineage>
</organism>
<dbReference type="RefSeq" id="WP_338788372.1">
    <property type="nucleotide sequence ID" value="NZ_CP147403.1"/>
</dbReference>
<protein>
    <recommendedName>
        <fullName evidence="3">Lipoprotein</fullName>
    </recommendedName>
</protein>
<proteinExistence type="predicted"/>